<proteinExistence type="predicted"/>
<dbReference type="SMART" id="SM00448">
    <property type="entry name" value="REC"/>
    <property type="match status" value="1"/>
</dbReference>
<evidence type="ECO:0000256" key="1">
    <source>
        <dbReference type="ARBA" id="ARBA00018672"/>
    </source>
</evidence>
<name>A0A366IBP5_9FIRM</name>
<dbReference type="SUPFAM" id="SSF52172">
    <property type="entry name" value="CheY-like"/>
    <property type="match status" value="1"/>
</dbReference>
<dbReference type="CDD" id="cd17574">
    <property type="entry name" value="REC_OmpR"/>
    <property type="match status" value="1"/>
</dbReference>
<protein>
    <recommendedName>
        <fullName evidence="1">Stage 0 sporulation protein A homolog</fullName>
    </recommendedName>
</protein>
<evidence type="ECO:0000313" key="12">
    <source>
        <dbReference type="EMBL" id="RBP65922.1"/>
    </source>
</evidence>
<keyword evidence="5 9" id="KW-0238">DNA-binding</keyword>
<evidence type="ECO:0000256" key="2">
    <source>
        <dbReference type="ARBA" id="ARBA00022553"/>
    </source>
</evidence>
<feature type="modified residue" description="4-aspartylphosphate" evidence="8">
    <location>
        <position position="54"/>
    </location>
</feature>
<organism evidence="12 13">
    <name type="scientific">Alkalibaculum bacchi</name>
    <dbReference type="NCBI Taxonomy" id="645887"/>
    <lineage>
        <taxon>Bacteria</taxon>
        <taxon>Bacillati</taxon>
        <taxon>Bacillota</taxon>
        <taxon>Clostridia</taxon>
        <taxon>Eubacteriales</taxon>
        <taxon>Eubacteriaceae</taxon>
        <taxon>Alkalibaculum</taxon>
    </lineage>
</organism>
<evidence type="ECO:0000256" key="6">
    <source>
        <dbReference type="ARBA" id="ARBA00023163"/>
    </source>
</evidence>
<dbReference type="Pfam" id="PF00486">
    <property type="entry name" value="Trans_reg_C"/>
    <property type="match status" value="1"/>
</dbReference>
<evidence type="ECO:0000256" key="8">
    <source>
        <dbReference type="PROSITE-ProRule" id="PRU00169"/>
    </source>
</evidence>
<evidence type="ECO:0000313" key="13">
    <source>
        <dbReference type="Proteomes" id="UP000253490"/>
    </source>
</evidence>
<dbReference type="Gene3D" id="6.10.250.690">
    <property type="match status" value="1"/>
</dbReference>
<evidence type="ECO:0000259" key="10">
    <source>
        <dbReference type="PROSITE" id="PS50110"/>
    </source>
</evidence>
<keyword evidence="2 8" id="KW-0597">Phosphoprotein</keyword>
<dbReference type="InterPro" id="IPR011006">
    <property type="entry name" value="CheY-like_superfamily"/>
</dbReference>
<dbReference type="GO" id="GO:0005829">
    <property type="term" value="C:cytosol"/>
    <property type="evidence" value="ECO:0007669"/>
    <property type="project" value="TreeGrafter"/>
</dbReference>
<dbReference type="Pfam" id="PF00072">
    <property type="entry name" value="Response_reg"/>
    <property type="match status" value="1"/>
</dbReference>
<dbReference type="PANTHER" id="PTHR48111">
    <property type="entry name" value="REGULATOR OF RPOS"/>
    <property type="match status" value="1"/>
</dbReference>
<dbReference type="Proteomes" id="UP000253490">
    <property type="component" value="Unassembled WGS sequence"/>
</dbReference>
<dbReference type="FunFam" id="1.10.10.10:FF:000018">
    <property type="entry name" value="DNA-binding response regulator ResD"/>
    <property type="match status" value="1"/>
</dbReference>
<dbReference type="GO" id="GO:0006355">
    <property type="term" value="P:regulation of DNA-templated transcription"/>
    <property type="evidence" value="ECO:0007669"/>
    <property type="project" value="InterPro"/>
</dbReference>
<dbReference type="Gene3D" id="1.10.10.10">
    <property type="entry name" value="Winged helix-like DNA-binding domain superfamily/Winged helix DNA-binding domain"/>
    <property type="match status" value="1"/>
</dbReference>
<dbReference type="InterPro" id="IPR001789">
    <property type="entry name" value="Sig_transdc_resp-reg_receiver"/>
</dbReference>
<dbReference type="SMART" id="SM00862">
    <property type="entry name" value="Trans_reg_C"/>
    <property type="match status" value="1"/>
</dbReference>
<dbReference type="GO" id="GO:0000976">
    <property type="term" value="F:transcription cis-regulatory region binding"/>
    <property type="evidence" value="ECO:0007669"/>
    <property type="project" value="TreeGrafter"/>
</dbReference>
<dbReference type="PROSITE" id="PS51755">
    <property type="entry name" value="OMPR_PHOB"/>
    <property type="match status" value="1"/>
</dbReference>
<dbReference type="AlphaFoldDB" id="A0A366IBP5"/>
<dbReference type="Gene3D" id="3.40.50.2300">
    <property type="match status" value="1"/>
</dbReference>
<keyword evidence="4" id="KW-0805">Transcription regulation</keyword>
<dbReference type="PROSITE" id="PS50110">
    <property type="entry name" value="RESPONSE_REGULATORY"/>
    <property type="match status" value="1"/>
</dbReference>
<comment type="caution">
    <text evidence="12">The sequence shown here is derived from an EMBL/GenBank/DDBJ whole genome shotgun (WGS) entry which is preliminary data.</text>
</comment>
<evidence type="ECO:0000256" key="9">
    <source>
        <dbReference type="PROSITE-ProRule" id="PRU01091"/>
    </source>
</evidence>
<reference evidence="12 13" key="1">
    <citation type="submission" date="2018-06" db="EMBL/GenBank/DDBJ databases">
        <title>Genomic Encyclopedia of Type Strains, Phase IV (KMG-IV): sequencing the most valuable type-strain genomes for metagenomic binning, comparative biology and taxonomic classification.</title>
        <authorList>
            <person name="Goeker M."/>
        </authorList>
    </citation>
    <scope>NUCLEOTIDE SEQUENCE [LARGE SCALE GENOMIC DNA]</scope>
    <source>
        <strain evidence="12 13">DSM 22112</strain>
    </source>
</reference>
<feature type="domain" description="OmpR/PhoB-type" evidence="11">
    <location>
        <begin position="131"/>
        <end position="230"/>
    </location>
</feature>
<evidence type="ECO:0000256" key="3">
    <source>
        <dbReference type="ARBA" id="ARBA00023012"/>
    </source>
</evidence>
<feature type="domain" description="Response regulatory" evidence="10">
    <location>
        <begin position="5"/>
        <end position="118"/>
    </location>
</feature>
<dbReference type="InterPro" id="IPR036388">
    <property type="entry name" value="WH-like_DNA-bd_sf"/>
</dbReference>
<dbReference type="OrthoDB" id="9790442at2"/>
<evidence type="ECO:0000256" key="5">
    <source>
        <dbReference type="ARBA" id="ARBA00023125"/>
    </source>
</evidence>
<keyword evidence="13" id="KW-1185">Reference proteome</keyword>
<evidence type="ECO:0000256" key="4">
    <source>
        <dbReference type="ARBA" id="ARBA00023015"/>
    </source>
</evidence>
<dbReference type="GO" id="GO:0032993">
    <property type="term" value="C:protein-DNA complex"/>
    <property type="evidence" value="ECO:0007669"/>
    <property type="project" value="TreeGrafter"/>
</dbReference>
<dbReference type="FunFam" id="3.40.50.2300:FF:000001">
    <property type="entry name" value="DNA-binding response regulator PhoB"/>
    <property type="match status" value="1"/>
</dbReference>
<dbReference type="PANTHER" id="PTHR48111:SF2">
    <property type="entry name" value="RESPONSE REGULATOR SAER"/>
    <property type="match status" value="1"/>
</dbReference>
<gene>
    <name evidence="12" type="ORF">DES36_10632</name>
</gene>
<dbReference type="CDD" id="cd00383">
    <property type="entry name" value="trans_reg_C"/>
    <property type="match status" value="1"/>
</dbReference>
<dbReference type="InterPro" id="IPR001867">
    <property type="entry name" value="OmpR/PhoB-type_DNA-bd"/>
</dbReference>
<sequence>MDDLKVLVCDDDVAILDAIEIFLKQENYTVFRATNGIEALTILEENEIHLIILDIMMPKLDGLSAMIRIRKNENVPIILLSAKSEDTDKIVGLNMGADDYVTKPFNSLELMARVKSQMRRYTRLGSIAPKASVLRTGGLELDTEAKELTVDGEAVKLTATEYGILEYLMENMGRVFSSNQIYERVWNEISYGVENTVSVHIRRIREKIEINPKEPKYLKVVWGIGYKIEKL</sequence>
<feature type="DNA-binding region" description="OmpR/PhoB-type" evidence="9">
    <location>
        <begin position="131"/>
        <end position="230"/>
    </location>
</feature>
<evidence type="ECO:0000259" key="11">
    <source>
        <dbReference type="PROSITE" id="PS51755"/>
    </source>
</evidence>
<evidence type="ECO:0000256" key="7">
    <source>
        <dbReference type="ARBA" id="ARBA00024867"/>
    </source>
</evidence>
<keyword evidence="6" id="KW-0804">Transcription</keyword>
<dbReference type="InterPro" id="IPR039420">
    <property type="entry name" value="WalR-like"/>
</dbReference>
<dbReference type="GO" id="GO:0000156">
    <property type="term" value="F:phosphorelay response regulator activity"/>
    <property type="evidence" value="ECO:0007669"/>
    <property type="project" value="TreeGrafter"/>
</dbReference>
<keyword evidence="3" id="KW-0902">Two-component regulatory system</keyword>
<dbReference type="EMBL" id="QNRX01000006">
    <property type="protein sequence ID" value="RBP65922.1"/>
    <property type="molecule type" value="Genomic_DNA"/>
</dbReference>
<dbReference type="RefSeq" id="WP_113920259.1">
    <property type="nucleotide sequence ID" value="NZ_CALNCS010000005.1"/>
</dbReference>
<accession>A0A366IBP5</accession>
<comment type="function">
    <text evidence="7">May play the central regulatory role in sporulation. It may be an element of the effector pathway responsible for the activation of sporulation genes in response to nutritional stress. Spo0A may act in concert with spo0H (a sigma factor) to control the expression of some genes that are critical to the sporulation process.</text>
</comment>